<name>A0AAD7EL64_9AGAR</name>
<accession>A0AAD7EL64</accession>
<comment type="caution">
    <text evidence="1">The sequence shown here is derived from an EMBL/GenBank/DDBJ whole genome shotgun (WGS) entry which is preliminary data.</text>
</comment>
<organism evidence="1 2">
    <name type="scientific">Mycena albidolilacea</name>
    <dbReference type="NCBI Taxonomy" id="1033008"/>
    <lineage>
        <taxon>Eukaryota</taxon>
        <taxon>Fungi</taxon>
        <taxon>Dikarya</taxon>
        <taxon>Basidiomycota</taxon>
        <taxon>Agaricomycotina</taxon>
        <taxon>Agaricomycetes</taxon>
        <taxon>Agaricomycetidae</taxon>
        <taxon>Agaricales</taxon>
        <taxon>Marasmiineae</taxon>
        <taxon>Mycenaceae</taxon>
        <taxon>Mycena</taxon>
    </lineage>
</organism>
<keyword evidence="2" id="KW-1185">Reference proteome</keyword>
<evidence type="ECO:0000313" key="1">
    <source>
        <dbReference type="EMBL" id="KAJ7330961.1"/>
    </source>
</evidence>
<reference evidence="1" key="1">
    <citation type="submission" date="2023-03" db="EMBL/GenBank/DDBJ databases">
        <title>Massive genome expansion in bonnet fungi (Mycena s.s.) driven by repeated elements and novel gene families across ecological guilds.</title>
        <authorList>
            <consortium name="Lawrence Berkeley National Laboratory"/>
            <person name="Harder C.B."/>
            <person name="Miyauchi S."/>
            <person name="Viragh M."/>
            <person name="Kuo A."/>
            <person name="Thoen E."/>
            <person name="Andreopoulos B."/>
            <person name="Lu D."/>
            <person name="Skrede I."/>
            <person name="Drula E."/>
            <person name="Henrissat B."/>
            <person name="Morin E."/>
            <person name="Kohler A."/>
            <person name="Barry K."/>
            <person name="LaButti K."/>
            <person name="Morin E."/>
            <person name="Salamov A."/>
            <person name="Lipzen A."/>
            <person name="Mereny Z."/>
            <person name="Hegedus B."/>
            <person name="Baldrian P."/>
            <person name="Stursova M."/>
            <person name="Weitz H."/>
            <person name="Taylor A."/>
            <person name="Grigoriev I.V."/>
            <person name="Nagy L.G."/>
            <person name="Martin F."/>
            <person name="Kauserud H."/>
        </authorList>
    </citation>
    <scope>NUCLEOTIDE SEQUENCE</scope>
    <source>
        <strain evidence="1">CBHHK002</strain>
    </source>
</reference>
<protein>
    <submittedName>
        <fullName evidence="1">Uncharacterized protein</fullName>
    </submittedName>
</protein>
<sequence length="158" mass="17535">MDILDEVYPDFEHHFVYDNATTRKKRADGALSARKMPKGPTHDKNFMVSVNAYGADGKQICTTSGKKQKIQVPMHGAEFNGQPQPLYFPAGHKHAGVFKGMKIILEERGLADIAKKRAECPGFKCAPPAVDCCCRRALGAPENTMIEKNLTMIRLCKQ</sequence>
<proteinExistence type="predicted"/>
<evidence type="ECO:0000313" key="2">
    <source>
        <dbReference type="Proteomes" id="UP001218218"/>
    </source>
</evidence>
<dbReference type="EMBL" id="JARIHO010000036">
    <property type="protein sequence ID" value="KAJ7330961.1"/>
    <property type="molecule type" value="Genomic_DNA"/>
</dbReference>
<gene>
    <name evidence="1" type="ORF">DFH08DRAFT_708619</name>
</gene>
<dbReference type="AlphaFoldDB" id="A0AAD7EL64"/>
<dbReference type="Proteomes" id="UP001218218">
    <property type="component" value="Unassembled WGS sequence"/>
</dbReference>